<dbReference type="GO" id="GO:0044550">
    <property type="term" value="P:secondary metabolite biosynthetic process"/>
    <property type="evidence" value="ECO:0007669"/>
    <property type="project" value="TreeGrafter"/>
</dbReference>
<dbReference type="GO" id="GO:0043041">
    <property type="term" value="P:amino acid activation for nonribosomal peptide biosynthetic process"/>
    <property type="evidence" value="ECO:0007669"/>
    <property type="project" value="TreeGrafter"/>
</dbReference>
<dbReference type="SMART" id="SM00823">
    <property type="entry name" value="PKS_PP"/>
    <property type="match status" value="1"/>
</dbReference>
<protein>
    <submittedName>
        <fullName evidence="4">AMP-binding protein</fullName>
    </submittedName>
</protein>
<dbReference type="InterPro" id="IPR001031">
    <property type="entry name" value="Thioesterase"/>
</dbReference>
<dbReference type="Proteomes" id="UP000712673">
    <property type="component" value="Unassembled WGS sequence"/>
</dbReference>
<evidence type="ECO:0000313" key="4">
    <source>
        <dbReference type="EMBL" id="MBM3227117.1"/>
    </source>
</evidence>
<dbReference type="Gene3D" id="3.30.300.30">
    <property type="match status" value="1"/>
</dbReference>
<proteinExistence type="predicted"/>
<dbReference type="GO" id="GO:0072330">
    <property type="term" value="P:monocarboxylic acid biosynthetic process"/>
    <property type="evidence" value="ECO:0007669"/>
    <property type="project" value="UniProtKB-ARBA"/>
</dbReference>
<dbReference type="FunFam" id="3.30.300.30:FF:000010">
    <property type="entry name" value="Enterobactin synthetase component F"/>
    <property type="match status" value="1"/>
</dbReference>
<dbReference type="Pfam" id="PF13193">
    <property type="entry name" value="AMP-binding_C"/>
    <property type="match status" value="1"/>
</dbReference>
<dbReference type="InterPro" id="IPR025110">
    <property type="entry name" value="AMP-bd_C"/>
</dbReference>
<feature type="non-terminal residue" evidence="4">
    <location>
        <position position="1"/>
    </location>
</feature>
<dbReference type="PROSITE" id="PS50075">
    <property type="entry name" value="CARRIER"/>
    <property type="match status" value="1"/>
</dbReference>
<dbReference type="Pfam" id="PF00975">
    <property type="entry name" value="Thioesterase"/>
    <property type="match status" value="1"/>
</dbReference>
<dbReference type="SUPFAM" id="SSF47336">
    <property type="entry name" value="ACP-like"/>
    <property type="match status" value="1"/>
</dbReference>
<dbReference type="InterPro" id="IPR020806">
    <property type="entry name" value="PKS_PP-bd"/>
</dbReference>
<dbReference type="Gene3D" id="3.40.50.1820">
    <property type="entry name" value="alpha/beta hydrolase"/>
    <property type="match status" value="1"/>
</dbReference>
<dbReference type="Pfam" id="PF00550">
    <property type="entry name" value="PP-binding"/>
    <property type="match status" value="1"/>
</dbReference>
<dbReference type="GO" id="GO:0031177">
    <property type="term" value="F:phosphopantetheine binding"/>
    <property type="evidence" value="ECO:0007669"/>
    <property type="project" value="InterPro"/>
</dbReference>
<evidence type="ECO:0000256" key="2">
    <source>
        <dbReference type="ARBA" id="ARBA00022553"/>
    </source>
</evidence>
<dbReference type="InterPro" id="IPR042099">
    <property type="entry name" value="ANL_N_sf"/>
</dbReference>
<dbReference type="Gene3D" id="3.40.50.12780">
    <property type="entry name" value="N-terminal domain of ligase-like"/>
    <property type="match status" value="1"/>
</dbReference>
<keyword evidence="2" id="KW-0597">Phosphoprotein</keyword>
<dbReference type="FunFam" id="1.10.1200.10:FF:000016">
    <property type="entry name" value="Non-ribosomal peptide synthase"/>
    <property type="match status" value="1"/>
</dbReference>
<organism evidence="4 5">
    <name type="scientific">Tectimicrobiota bacterium</name>
    <dbReference type="NCBI Taxonomy" id="2528274"/>
    <lineage>
        <taxon>Bacteria</taxon>
        <taxon>Pseudomonadati</taxon>
        <taxon>Nitrospinota/Tectimicrobiota group</taxon>
        <taxon>Candidatus Tectimicrobiota</taxon>
    </lineage>
</organism>
<dbReference type="PANTHER" id="PTHR45527">
    <property type="entry name" value="NONRIBOSOMAL PEPTIDE SYNTHETASE"/>
    <property type="match status" value="1"/>
</dbReference>
<dbReference type="EMBL" id="VGLS01001202">
    <property type="protein sequence ID" value="MBM3227117.1"/>
    <property type="molecule type" value="Genomic_DNA"/>
</dbReference>
<dbReference type="Gene3D" id="1.10.1200.10">
    <property type="entry name" value="ACP-like"/>
    <property type="match status" value="1"/>
</dbReference>
<evidence type="ECO:0000313" key="5">
    <source>
        <dbReference type="Proteomes" id="UP000712673"/>
    </source>
</evidence>
<evidence type="ECO:0000256" key="1">
    <source>
        <dbReference type="ARBA" id="ARBA00022450"/>
    </source>
</evidence>
<dbReference type="AlphaFoldDB" id="A0A937W5R8"/>
<dbReference type="InterPro" id="IPR036736">
    <property type="entry name" value="ACP-like_sf"/>
</dbReference>
<name>A0A937W5R8_UNCTE</name>
<dbReference type="InterPro" id="IPR020802">
    <property type="entry name" value="TesA-like"/>
</dbReference>
<gene>
    <name evidence="4" type="ORF">FJZ47_25400</name>
</gene>
<dbReference type="PANTHER" id="PTHR45527:SF1">
    <property type="entry name" value="FATTY ACID SYNTHASE"/>
    <property type="match status" value="1"/>
</dbReference>
<evidence type="ECO:0000259" key="3">
    <source>
        <dbReference type="PROSITE" id="PS50075"/>
    </source>
</evidence>
<dbReference type="GO" id="GO:0005737">
    <property type="term" value="C:cytoplasm"/>
    <property type="evidence" value="ECO:0007669"/>
    <property type="project" value="TreeGrafter"/>
</dbReference>
<dbReference type="SUPFAM" id="SSF56801">
    <property type="entry name" value="Acetyl-CoA synthetase-like"/>
    <property type="match status" value="1"/>
</dbReference>
<keyword evidence="1" id="KW-0596">Phosphopantetheine</keyword>
<accession>A0A937W5R8</accession>
<dbReference type="SUPFAM" id="SSF53474">
    <property type="entry name" value="alpha/beta-Hydrolases"/>
    <property type="match status" value="1"/>
</dbReference>
<comment type="caution">
    <text evidence="4">The sequence shown here is derived from an EMBL/GenBank/DDBJ whole genome shotgun (WGS) entry which is preliminary data.</text>
</comment>
<dbReference type="InterPro" id="IPR029058">
    <property type="entry name" value="AB_hydrolase_fold"/>
</dbReference>
<dbReference type="InterPro" id="IPR045851">
    <property type="entry name" value="AMP-bd_C_sf"/>
</dbReference>
<sequence length="483" mass="52473">YRTGDRARYLPDGTLAYLGRTDHQVKLRGIRIELGEIEQILEQHPALRQALVVTREEPNGTTRLVAYMVSRHAPAPTSQALRQFLLQRLPEAMVPAAFVALERLPLTPNGKVDRQALPKPSTDPVVVPVDTLVPPTPLEQTLEALWGELLGVSQVPRHDTFFALGGNSLLAMQFIYRLEQALGRPVPLMTLFQAPTIASLTQTLAKPLASDLLVPLQPEGSRPPLFCLPPAGGQVLAYEPLARLLGPDQPVYGVPGTALTTTGQAFPSLTAMAEVYTTRIRTHQPEGPYYLLGWSMGGVLAQAVAEILESQGHTVAFVGLIDAYPPAFARQTDGTEPLAVLALACGGALVDALMQLDAAAQEDLRKALYRLSPMARIHHLQDWAHTHGVDSVGLPPAVLLQQAEHIASHLALLASHTIRPIRAAMHAWWATENGLPHAWRQVWEEATHAAIHTAVLAGNHFTCLRAPHTQALVAQLRQRLGAV</sequence>
<dbReference type="InterPro" id="IPR009081">
    <property type="entry name" value="PP-bd_ACP"/>
</dbReference>
<reference evidence="4" key="1">
    <citation type="submission" date="2019-03" db="EMBL/GenBank/DDBJ databases">
        <title>Lake Tanganyika Metagenome-Assembled Genomes (MAGs).</title>
        <authorList>
            <person name="Tran P."/>
        </authorList>
    </citation>
    <scope>NUCLEOTIDE SEQUENCE</scope>
    <source>
        <strain evidence="4">K_DeepCast_65m_m2_066</strain>
    </source>
</reference>
<dbReference type="SMART" id="SM00824">
    <property type="entry name" value="PKS_TE"/>
    <property type="match status" value="1"/>
</dbReference>
<feature type="domain" description="Carrier" evidence="3">
    <location>
        <begin position="133"/>
        <end position="208"/>
    </location>
</feature>